<gene>
    <name evidence="7" type="ORF">ESP50_01080</name>
</gene>
<dbReference type="GO" id="GO:0016020">
    <property type="term" value="C:membrane"/>
    <property type="evidence" value="ECO:0007669"/>
    <property type="project" value="UniProtKB-SubCell"/>
</dbReference>
<feature type="transmembrane region" description="Helical" evidence="5">
    <location>
        <begin position="362"/>
        <end position="386"/>
    </location>
</feature>
<feature type="transmembrane region" description="Helical" evidence="5">
    <location>
        <begin position="317"/>
        <end position="341"/>
    </location>
</feature>
<feature type="transmembrane region" description="Helical" evidence="5">
    <location>
        <begin position="262"/>
        <end position="282"/>
    </location>
</feature>
<name>A0A4Q2M791_9MICO</name>
<keyword evidence="3 5" id="KW-1133">Transmembrane helix</keyword>
<feature type="transmembrane region" description="Helical" evidence="5">
    <location>
        <begin position="398"/>
        <end position="417"/>
    </location>
</feature>
<keyword evidence="2 5" id="KW-0812">Transmembrane</keyword>
<feature type="transmembrane region" description="Helical" evidence="5">
    <location>
        <begin position="116"/>
        <end position="138"/>
    </location>
</feature>
<dbReference type="InterPro" id="IPR050367">
    <property type="entry name" value="APC_superfamily"/>
</dbReference>
<sequence length="505" mass="51193">MGTREEGRVTALERAIAERTPLPGLATTSPLHGLRRRSVGSWDVVAQSVAAVAPAGVVLVSPASLGQTAGSFAFLDLAVTVVIIVLLAATISVFARRMASTGSLYTFVSRGLGPTLGIIAGTALALGYAAIAISTLVGASRRTVGLIGRATGDAPPTWILPVVIAVFAILIGSVIVCGLRPSTRIMLVIEIAAVATILALSIVVFISTGWNVGALVPDVSEPFSVSTVLSGVGIALIAFVGFESGTALGPESKRPLATIPRALMWTVIAVGVVYLVGAAAQISGDAAIEGSGAEGELPLARLVESAGFAGAAPLIDLIIALSFLACSLATTTALVRLCFALSREGLLPDVFGRTSMRFGTPAPGAVILTTGVAAVPLVWIVVSGSADGIRSFTTPSAIVGYVGAYVLVCIATPVFLVKIGEFTWRAALPAILAGTALGAALVHDVATKMTTDATGAVIGLAIAIVTATICLVRVRRRPELRAHLGLYDSPVASDSIGGVPAAPKK</sequence>
<feature type="transmembrane region" description="Helical" evidence="5">
    <location>
        <begin position="71"/>
        <end position="95"/>
    </location>
</feature>
<dbReference type="PANTHER" id="PTHR42770:SF16">
    <property type="entry name" value="AMINO ACID PERMEASE"/>
    <property type="match status" value="1"/>
</dbReference>
<feature type="transmembrane region" description="Helical" evidence="5">
    <location>
        <begin position="191"/>
        <end position="210"/>
    </location>
</feature>
<dbReference type="PANTHER" id="PTHR42770">
    <property type="entry name" value="AMINO ACID TRANSPORTER-RELATED"/>
    <property type="match status" value="1"/>
</dbReference>
<feature type="transmembrane region" description="Helical" evidence="5">
    <location>
        <begin position="424"/>
        <end position="442"/>
    </location>
</feature>
<dbReference type="AlphaFoldDB" id="A0A4Q2M791"/>
<comment type="subcellular location">
    <subcellularLocation>
        <location evidence="1">Membrane</location>
        <topology evidence="1">Multi-pass membrane protein</topology>
    </subcellularLocation>
</comment>
<feature type="transmembrane region" description="Helical" evidence="5">
    <location>
        <begin position="222"/>
        <end position="242"/>
    </location>
</feature>
<keyword evidence="4 5" id="KW-0472">Membrane</keyword>
<proteinExistence type="predicted"/>
<comment type="caution">
    <text evidence="7">The sequence shown here is derived from an EMBL/GenBank/DDBJ whole genome shotgun (WGS) entry which is preliminary data.</text>
</comment>
<feature type="transmembrane region" description="Helical" evidence="5">
    <location>
        <begin position="158"/>
        <end position="179"/>
    </location>
</feature>
<dbReference type="Gene3D" id="1.20.1740.10">
    <property type="entry name" value="Amino acid/polyamine transporter I"/>
    <property type="match status" value="1"/>
</dbReference>
<evidence type="ECO:0000256" key="5">
    <source>
        <dbReference type="SAM" id="Phobius"/>
    </source>
</evidence>
<protein>
    <submittedName>
        <fullName evidence="7">APC family permease</fullName>
    </submittedName>
</protein>
<evidence type="ECO:0000313" key="7">
    <source>
        <dbReference type="EMBL" id="RXZ87828.1"/>
    </source>
</evidence>
<evidence type="ECO:0000256" key="4">
    <source>
        <dbReference type="ARBA" id="ARBA00023136"/>
    </source>
</evidence>
<dbReference type="Pfam" id="PF00324">
    <property type="entry name" value="AA_permease"/>
    <property type="match status" value="1"/>
</dbReference>
<evidence type="ECO:0000259" key="6">
    <source>
        <dbReference type="Pfam" id="PF00324"/>
    </source>
</evidence>
<feature type="transmembrane region" description="Helical" evidence="5">
    <location>
        <begin position="454"/>
        <end position="474"/>
    </location>
</feature>
<keyword evidence="8" id="KW-1185">Reference proteome</keyword>
<dbReference type="InterPro" id="IPR004841">
    <property type="entry name" value="AA-permease/SLC12A_dom"/>
</dbReference>
<accession>A0A4Q2M791</accession>
<evidence type="ECO:0000313" key="8">
    <source>
        <dbReference type="Proteomes" id="UP000292686"/>
    </source>
</evidence>
<dbReference type="PIRSF" id="PIRSF006060">
    <property type="entry name" value="AA_transporter"/>
    <property type="match status" value="1"/>
</dbReference>
<evidence type="ECO:0000256" key="1">
    <source>
        <dbReference type="ARBA" id="ARBA00004141"/>
    </source>
</evidence>
<evidence type="ECO:0000256" key="2">
    <source>
        <dbReference type="ARBA" id="ARBA00022692"/>
    </source>
</evidence>
<dbReference type="Proteomes" id="UP000292686">
    <property type="component" value="Unassembled WGS sequence"/>
</dbReference>
<organism evidence="7 8">
    <name type="scientific">Agromyces atrinae</name>
    <dbReference type="NCBI Taxonomy" id="592376"/>
    <lineage>
        <taxon>Bacteria</taxon>
        <taxon>Bacillati</taxon>
        <taxon>Actinomycetota</taxon>
        <taxon>Actinomycetes</taxon>
        <taxon>Micrococcales</taxon>
        <taxon>Microbacteriaceae</taxon>
        <taxon>Agromyces</taxon>
    </lineage>
</organism>
<feature type="transmembrane region" description="Helical" evidence="5">
    <location>
        <begin position="44"/>
        <end position="65"/>
    </location>
</feature>
<dbReference type="GO" id="GO:0055085">
    <property type="term" value="P:transmembrane transport"/>
    <property type="evidence" value="ECO:0007669"/>
    <property type="project" value="InterPro"/>
</dbReference>
<dbReference type="OrthoDB" id="3790922at2"/>
<dbReference type="EMBL" id="SDPM01000001">
    <property type="protein sequence ID" value="RXZ87828.1"/>
    <property type="molecule type" value="Genomic_DNA"/>
</dbReference>
<reference evidence="7 8" key="1">
    <citation type="submission" date="2019-01" db="EMBL/GenBank/DDBJ databases">
        <title>Agromyces.</title>
        <authorList>
            <person name="Li J."/>
        </authorList>
    </citation>
    <scope>NUCLEOTIDE SEQUENCE [LARGE SCALE GENOMIC DNA]</scope>
    <source>
        <strain evidence="7 8">DSM 23870</strain>
    </source>
</reference>
<evidence type="ECO:0000256" key="3">
    <source>
        <dbReference type="ARBA" id="ARBA00022989"/>
    </source>
</evidence>
<feature type="domain" description="Amino acid permease/ SLC12A" evidence="6">
    <location>
        <begin position="44"/>
        <end position="424"/>
    </location>
</feature>